<gene>
    <name evidence="2" type="ORF">LZC95_48690</name>
</gene>
<dbReference type="Pfam" id="PF00403">
    <property type="entry name" value="HMA"/>
    <property type="match status" value="1"/>
</dbReference>
<accession>A0ABZ2KAB6</accession>
<evidence type="ECO:0000259" key="1">
    <source>
        <dbReference type="PROSITE" id="PS50846"/>
    </source>
</evidence>
<dbReference type="InterPro" id="IPR036163">
    <property type="entry name" value="HMA_dom_sf"/>
</dbReference>
<evidence type="ECO:0000313" key="3">
    <source>
        <dbReference type="Proteomes" id="UP001379533"/>
    </source>
</evidence>
<dbReference type="EMBL" id="CP089982">
    <property type="protein sequence ID" value="WXA94312.1"/>
    <property type="molecule type" value="Genomic_DNA"/>
</dbReference>
<name>A0ABZ2KAB6_9BACT</name>
<sequence>MGLWIAGAFVLALAAAPSLFARWAVASNRNVTAPGKLAQSVIEVRGMDCEACAAPISAALAKVGGFYDLRLDIAAQRATVRYEPAPARLDAYVAAINDLGYDAALQPTGRQRRE</sequence>
<protein>
    <submittedName>
        <fullName evidence="2">Heavy-metal-associated domain-containing protein</fullName>
    </submittedName>
</protein>
<evidence type="ECO:0000313" key="2">
    <source>
        <dbReference type="EMBL" id="WXA94312.1"/>
    </source>
</evidence>
<dbReference type="CDD" id="cd00371">
    <property type="entry name" value="HMA"/>
    <property type="match status" value="1"/>
</dbReference>
<proteinExistence type="predicted"/>
<organism evidence="2 3">
    <name type="scientific">Pendulispora brunnea</name>
    <dbReference type="NCBI Taxonomy" id="2905690"/>
    <lineage>
        <taxon>Bacteria</taxon>
        <taxon>Pseudomonadati</taxon>
        <taxon>Myxococcota</taxon>
        <taxon>Myxococcia</taxon>
        <taxon>Myxococcales</taxon>
        <taxon>Sorangiineae</taxon>
        <taxon>Pendulisporaceae</taxon>
        <taxon>Pendulispora</taxon>
    </lineage>
</organism>
<dbReference type="PROSITE" id="PS50846">
    <property type="entry name" value="HMA_2"/>
    <property type="match status" value="1"/>
</dbReference>
<keyword evidence="3" id="KW-1185">Reference proteome</keyword>
<feature type="domain" description="HMA" evidence="1">
    <location>
        <begin position="38"/>
        <end position="104"/>
    </location>
</feature>
<dbReference type="RefSeq" id="WP_394844913.1">
    <property type="nucleotide sequence ID" value="NZ_CP089982.1"/>
</dbReference>
<reference evidence="2 3" key="1">
    <citation type="submission" date="2021-12" db="EMBL/GenBank/DDBJ databases">
        <title>Discovery of the Pendulisporaceae a myxobacterial family with distinct sporulation behavior and unique specialized metabolism.</title>
        <authorList>
            <person name="Garcia R."/>
            <person name="Popoff A."/>
            <person name="Bader C.D."/>
            <person name="Loehr J."/>
            <person name="Walesch S."/>
            <person name="Walt C."/>
            <person name="Boldt J."/>
            <person name="Bunk B."/>
            <person name="Haeckl F.J.F.P.J."/>
            <person name="Gunesch A.P."/>
            <person name="Birkelbach J."/>
            <person name="Nuebel U."/>
            <person name="Pietschmann T."/>
            <person name="Bach T."/>
            <person name="Mueller R."/>
        </authorList>
    </citation>
    <scope>NUCLEOTIDE SEQUENCE [LARGE SCALE GENOMIC DNA]</scope>
    <source>
        <strain evidence="2 3">MSr12523</strain>
    </source>
</reference>
<dbReference type="Gene3D" id="3.30.70.100">
    <property type="match status" value="1"/>
</dbReference>
<dbReference type="InterPro" id="IPR006121">
    <property type="entry name" value="HMA_dom"/>
</dbReference>
<dbReference type="SUPFAM" id="SSF55008">
    <property type="entry name" value="HMA, heavy metal-associated domain"/>
    <property type="match status" value="1"/>
</dbReference>
<dbReference type="Proteomes" id="UP001379533">
    <property type="component" value="Chromosome"/>
</dbReference>